<feature type="region of interest" description="Disordered" evidence="1">
    <location>
        <begin position="526"/>
        <end position="575"/>
    </location>
</feature>
<organism evidence="2 3">
    <name type="scientific">Coccomyxa subellipsoidea (strain C-169)</name>
    <name type="common">Green microalga</name>
    <dbReference type="NCBI Taxonomy" id="574566"/>
    <lineage>
        <taxon>Eukaryota</taxon>
        <taxon>Viridiplantae</taxon>
        <taxon>Chlorophyta</taxon>
        <taxon>core chlorophytes</taxon>
        <taxon>Trebouxiophyceae</taxon>
        <taxon>Trebouxiophyceae incertae sedis</taxon>
        <taxon>Coccomyxaceae</taxon>
        <taxon>Coccomyxa</taxon>
        <taxon>Coccomyxa subellipsoidea</taxon>
    </lineage>
</organism>
<feature type="compositionally biased region" description="Low complexity" evidence="1">
    <location>
        <begin position="443"/>
        <end position="453"/>
    </location>
</feature>
<name>I0YJ69_COCSC</name>
<dbReference type="GeneID" id="17036505"/>
<keyword evidence="3" id="KW-1185">Reference proteome</keyword>
<feature type="region of interest" description="Disordered" evidence="1">
    <location>
        <begin position="443"/>
        <end position="504"/>
    </location>
</feature>
<feature type="region of interest" description="Disordered" evidence="1">
    <location>
        <begin position="615"/>
        <end position="672"/>
    </location>
</feature>
<accession>I0YJ69</accession>
<gene>
    <name evidence="2" type="ORF">COCSUDRAFT_60105</name>
</gene>
<feature type="region of interest" description="Disordered" evidence="1">
    <location>
        <begin position="288"/>
        <end position="415"/>
    </location>
</feature>
<dbReference type="KEGG" id="csl:COCSUDRAFT_60105"/>
<dbReference type="OrthoDB" id="10641743at2759"/>
<dbReference type="EMBL" id="AGSI01000023">
    <property type="protein sequence ID" value="EIE18438.1"/>
    <property type="molecule type" value="Genomic_DNA"/>
</dbReference>
<dbReference type="RefSeq" id="XP_005642982.1">
    <property type="nucleotide sequence ID" value="XM_005642925.1"/>
</dbReference>
<evidence type="ECO:0000313" key="3">
    <source>
        <dbReference type="Proteomes" id="UP000007264"/>
    </source>
</evidence>
<feature type="region of interest" description="Disordered" evidence="1">
    <location>
        <begin position="132"/>
        <end position="159"/>
    </location>
</feature>
<dbReference type="Proteomes" id="UP000007264">
    <property type="component" value="Unassembled WGS sequence"/>
</dbReference>
<feature type="region of interest" description="Disordered" evidence="1">
    <location>
        <begin position="50"/>
        <end position="73"/>
    </location>
</feature>
<comment type="caution">
    <text evidence="2">The sequence shown here is derived from an EMBL/GenBank/DDBJ whole genome shotgun (WGS) entry which is preliminary data.</text>
</comment>
<feature type="compositionally biased region" description="Basic residues" evidence="1">
    <location>
        <begin position="395"/>
        <end position="410"/>
    </location>
</feature>
<proteinExistence type="predicted"/>
<feature type="compositionally biased region" description="Low complexity" evidence="1">
    <location>
        <begin position="147"/>
        <end position="159"/>
    </location>
</feature>
<feature type="compositionally biased region" description="Basic and acidic residues" evidence="1">
    <location>
        <begin position="558"/>
        <end position="568"/>
    </location>
</feature>
<evidence type="ECO:0000313" key="2">
    <source>
        <dbReference type="EMBL" id="EIE18438.1"/>
    </source>
</evidence>
<feature type="compositionally biased region" description="Basic and acidic residues" evidence="1">
    <location>
        <begin position="492"/>
        <end position="504"/>
    </location>
</feature>
<sequence>MELIAAQFMPWRSATHLARLWSAHLKAKDPASAGAAAIPVQEVHWTLLSGQPNQAQPPSVAATQPPLPQPQATGIGRAETGRSAAILAAPSPSTQHSTASAVATAARKCAELRALVLILTLVPCSSEQPESLEGESALRSAGPSSDLPLPSSHASPVAAHAALETSGYLEPPGTDLGHPVEQHRLLSLAREAAAYPHVPATRNFPAQQQRPCSAPAIRSHDPRRPYQASTHTEATAGVIENQQPPVQQAWAEGPLQQRPQLQPQPAPGRADLPFASAPGPALVAAEQGRISAVSMPRSTRSRRGVTTAHMDPPSLATSPIARPGDIHLQPLSPDARPSADRSNGAAIREPGGSPGPLTRSKRRRPRKPPAGVAEYAARRSADLSPGPAPPAAARRQLRGRKAAAPRRKAARVGAREELDTIDDWEPVSLLALAETASRQAEQMLAADEAAAAQRGDRSADDASGGDPFDEFAEHRRRALASALTATDFGGQPRRESRVAAEHERRLQAEAAEAYLSKQLCRRPAAAPATTAAVPDQSFERLPPSDLSDRHVPSRSLRGRSEAPSRSESMHGPTDFSSHFAAQRASAADILQQQQQPVIPQASFEKADANAHRMHPLNKASPLGVSDRQANAAGEEELSNGAGAAMGQNGPADAGERPSNGAEDSAAGNSANKTSDADFIIDGILTHWTQASCPDTCCFIIIHHDEDRDIMYTAWQRGGTLDEADCTRIAALPLDPVLAWPLPRTPLQIRARLDWLLERFHKKQTGS</sequence>
<evidence type="ECO:0000256" key="1">
    <source>
        <dbReference type="SAM" id="MobiDB-lite"/>
    </source>
</evidence>
<protein>
    <submittedName>
        <fullName evidence="2">Uncharacterized protein</fullName>
    </submittedName>
</protein>
<reference evidence="2 3" key="1">
    <citation type="journal article" date="2012" name="Genome Biol.">
        <title>The genome of the polar eukaryotic microalga coccomyxa subellipsoidea reveals traits of cold adaptation.</title>
        <authorList>
            <person name="Blanc G."/>
            <person name="Agarkova I."/>
            <person name="Grimwood J."/>
            <person name="Kuo A."/>
            <person name="Brueggeman A."/>
            <person name="Dunigan D."/>
            <person name="Gurnon J."/>
            <person name="Ladunga I."/>
            <person name="Lindquist E."/>
            <person name="Lucas S."/>
            <person name="Pangilinan J."/>
            <person name="Proschold T."/>
            <person name="Salamov A."/>
            <person name="Schmutz J."/>
            <person name="Weeks D."/>
            <person name="Yamada T."/>
            <person name="Claverie J.M."/>
            <person name="Grigoriev I."/>
            <person name="Van Etten J."/>
            <person name="Lomsadze A."/>
            <person name="Borodovsky M."/>
        </authorList>
    </citation>
    <scope>NUCLEOTIDE SEQUENCE [LARGE SCALE GENOMIC DNA]</scope>
    <source>
        <strain evidence="2 3">C-169</strain>
    </source>
</reference>
<feature type="region of interest" description="Disordered" evidence="1">
    <location>
        <begin position="201"/>
        <end position="230"/>
    </location>
</feature>
<dbReference type="AlphaFoldDB" id="I0YJ69"/>